<evidence type="ECO:0000313" key="1">
    <source>
        <dbReference type="EMBL" id="KAG6444872.1"/>
    </source>
</evidence>
<protein>
    <submittedName>
        <fullName evidence="1">Uncharacterized protein</fullName>
    </submittedName>
</protein>
<proteinExistence type="predicted"/>
<gene>
    <name evidence="1" type="ORF">O3G_MSEX003511</name>
</gene>
<dbReference type="AlphaFoldDB" id="A0A921YUD9"/>
<comment type="caution">
    <text evidence="1">The sequence shown here is derived from an EMBL/GenBank/DDBJ whole genome shotgun (WGS) entry which is preliminary data.</text>
</comment>
<evidence type="ECO:0000313" key="2">
    <source>
        <dbReference type="Proteomes" id="UP000791440"/>
    </source>
</evidence>
<sequence length="497" mass="58334">MTTITTNLIGFKIFRIPHKMYIKYLQGLFTLIDRVRCKMSVPTLFVCLALSTTLVPARTFRIEDFLKSVTKAQTARTDINSKSNIVTSTEPYEEPTTYADENSTQVCLPGQSAYKKKDLESIIKVFYVQHDFEKLLNESYYLKALEVRDKYYDNLEIFEKRFEDRPQHLKHILEDMVATRRRIEPIAKRIASLLNQSEHFENSYRTTEEKVNKVLEHIEKSTKICNLNCGNGNLDIISLTSSRRSFKKLNQVYCSTFRELSKIIIDRLKKFQVEFSDILVGKINKDSIIFEEKIMNIKKKLKTAAVEQFGLTMYEILNLQDEYYHYSADLKEYNISNVLQDIKHNEYEINAKLLELESNAKKYRDYCISCNDRLVYPVMRTPKLLARTRESESLLDEVLNETTNNIQISINEQYAKIFEELNQQLDETTIIEVHLSKLKPIKVEIENEVKKEIDNFETLQRLVPKASIAKVHKLADESKELLRRVENGLEFTKRYIQ</sequence>
<dbReference type="EMBL" id="JH668313">
    <property type="protein sequence ID" value="KAG6444872.1"/>
    <property type="molecule type" value="Genomic_DNA"/>
</dbReference>
<reference evidence="1" key="2">
    <citation type="submission" date="2020-12" db="EMBL/GenBank/DDBJ databases">
        <authorList>
            <person name="Kanost M."/>
        </authorList>
    </citation>
    <scope>NUCLEOTIDE SEQUENCE</scope>
</reference>
<keyword evidence="2" id="KW-1185">Reference proteome</keyword>
<reference evidence="1" key="1">
    <citation type="journal article" date="2016" name="Insect Biochem. Mol. Biol.">
        <title>Multifaceted biological insights from a draft genome sequence of the tobacco hornworm moth, Manduca sexta.</title>
        <authorList>
            <person name="Kanost M.R."/>
            <person name="Arrese E.L."/>
            <person name="Cao X."/>
            <person name="Chen Y.R."/>
            <person name="Chellapilla S."/>
            <person name="Goldsmith M.R."/>
            <person name="Grosse-Wilde E."/>
            <person name="Heckel D.G."/>
            <person name="Herndon N."/>
            <person name="Jiang H."/>
            <person name="Papanicolaou A."/>
            <person name="Qu J."/>
            <person name="Soulages J.L."/>
            <person name="Vogel H."/>
            <person name="Walters J."/>
            <person name="Waterhouse R.M."/>
            <person name="Ahn S.J."/>
            <person name="Almeida F.C."/>
            <person name="An C."/>
            <person name="Aqrawi P."/>
            <person name="Bretschneider A."/>
            <person name="Bryant W.B."/>
            <person name="Bucks S."/>
            <person name="Chao H."/>
            <person name="Chevignon G."/>
            <person name="Christen J.M."/>
            <person name="Clarke D.F."/>
            <person name="Dittmer N.T."/>
            <person name="Ferguson L.C.F."/>
            <person name="Garavelou S."/>
            <person name="Gordon K.H.J."/>
            <person name="Gunaratna R.T."/>
            <person name="Han Y."/>
            <person name="Hauser F."/>
            <person name="He Y."/>
            <person name="Heidel-Fischer H."/>
            <person name="Hirsh A."/>
            <person name="Hu Y."/>
            <person name="Jiang H."/>
            <person name="Kalra D."/>
            <person name="Klinner C."/>
            <person name="Konig C."/>
            <person name="Kovar C."/>
            <person name="Kroll A.R."/>
            <person name="Kuwar S.S."/>
            <person name="Lee S.L."/>
            <person name="Lehman R."/>
            <person name="Li K."/>
            <person name="Li Z."/>
            <person name="Liang H."/>
            <person name="Lovelace S."/>
            <person name="Lu Z."/>
            <person name="Mansfield J.H."/>
            <person name="McCulloch K.J."/>
            <person name="Mathew T."/>
            <person name="Morton B."/>
            <person name="Muzny D.M."/>
            <person name="Neunemann D."/>
            <person name="Ongeri F."/>
            <person name="Pauchet Y."/>
            <person name="Pu L.L."/>
            <person name="Pyrousis I."/>
            <person name="Rao X.J."/>
            <person name="Redding A."/>
            <person name="Roesel C."/>
            <person name="Sanchez-Gracia A."/>
            <person name="Schaack S."/>
            <person name="Shukla A."/>
            <person name="Tetreau G."/>
            <person name="Wang Y."/>
            <person name="Xiong G.H."/>
            <person name="Traut W."/>
            <person name="Walsh T.K."/>
            <person name="Worley K.C."/>
            <person name="Wu D."/>
            <person name="Wu W."/>
            <person name="Wu Y.Q."/>
            <person name="Zhang X."/>
            <person name="Zou Z."/>
            <person name="Zucker H."/>
            <person name="Briscoe A.D."/>
            <person name="Burmester T."/>
            <person name="Clem R.J."/>
            <person name="Feyereisen R."/>
            <person name="Grimmelikhuijzen C.J.P."/>
            <person name="Hamodrakas S.J."/>
            <person name="Hansson B.S."/>
            <person name="Huguet E."/>
            <person name="Jermiin L.S."/>
            <person name="Lan Q."/>
            <person name="Lehman H.K."/>
            <person name="Lorenzen M."/>
            <person name="Merzendorfer H."/>
            <person name="Michalopoulos I."/>
            <person name="Morton D.B."/>
            <person name="Muthukrishnan S."/>
            <person name="Oakeshott J.G."/>
            <person name="Palmer W."/>
            <person name="Park Y."/>
            <person name="Passarelli A.L."/>
            <person name="Rozas J."/>
            <person name="Schwartz L.M."/>
            <person name="Smith W."/>
            <person name="Southgate A."/>
            <person name="Vilcinskas A."/>
            <person name="Vogt R."/>
            <person name="Wang P."/>
            <person name="Werren J."/>
            <person name="Yu X.Q."/>
            <person name="Zhou J.J."/>
            <person name="Brown S.J."/>
            <person name="Scherer S.E."/>
            <person name="Richards S."/>
            <person name="Blissard G.W."/>
        </authorList>
    </citation>
    <scope>NUCLEOTIDE SEQUENCE</scope>
</reference>
<dbReference type="Proteomes" id="UP000791440">
    <property type="component" value="Unassembled WGS sequence"/>
</dbReference>
<name>A0A921YUD9_MANSE</name>
<organism evidence="1 2">
    <name type="scientific">Manduca sexta</name>
    <name type="common">Tobacco hawkmoth</name>
    <name type="synonym">Tobacco hornworm</name>
    <dbReference type="NCBI Taxonomy" id="7130"/>
    <lineage>
        <taxon>Eukaryota</taxon>
        <taxon>Metazoa</taxon>
        <taxon>Ecdysozoa</taxon>
        <taxon>Arthropoda</taxon>
        <taxon>Hexapoda</taxon>
        <taxon>Insecta</taxon>
        <taxon>Pterygota</taxon>
        <taxon>Neoptera</taxon>
        <taxon>Endopterygota</taxon>
        <taxon>Lepidoptera</taxon>
        <taxon>Glossata</taxon>
        <taxon>Ditrysia</taxon>
        <taxon>Bombycoidea</taxon>
        <taxon>Sphingidae</taxon>
        <taxon>Sphinginae</taxon>
        <taxon>Sphingini</taxon>
        <taxon>Manduca</taxon>
    </lineage>
</organism>
<accession>A0A921YUD9</accession>